<gene>
    <name evidence="2" type="ORF">SAMN04488241_107172</name>
</gene>
<evidence type="ECO:0000313" key="3">
    <source>
        <dbReference type="Proteomes" id="UP000199586"/>
    </source>
</evidence>
<name>A0A1I5TAR1_9SPHN</name>
<accession>A0A1I5TAR1</accession>
<dbReference type="EMBL" id="FOXP01000007">
    <property type="protein sequence ID" value="SFP79921.1"/>
    <property type="molecule type" value="Genomic_DNA"/>
</dbReference>
<dbReference type="OrthoDB" id="856045at2"/>
<reference evidence="2 3" key="1">
    <citation type="submission" date="2016-10" db="EMBL/GenBank/DDBJ databases">
        <authorList>
            <person name="de Groot N.N."/>
        </authorList>
    </citation>
    <scope>NUCLEOTIDE SEQUENCE [LARGE SCALE GENOMIC DNA]</scope>
    <source>
        <strain evidence="2 3">CGMCC 1.9113</strain>
    </source>
</reference>
<dbReference type="AlphaFoldDB" id="A0A1I5TAR1"/>
<protein>
    <recommendedName>
        <fullName evidence="4">ATP-binding protein</fullName>
    </recommendedName>
</protein>
<keyword evidence="3" id="KW-1185">Reference proteome</keyword>
<feature type="region of interest" description="Disordered" evidence="1">
    <location>
        <begin position="1118"/>
        <end position="1142"/>
    </location>
</feature>
<dbReference type="RefSeq" id="WP_093333575.1">
    <property type="nucleotide sequence ID" value="NZ_FOXP01000007.1"/>
</dbReference>
<dbReference type="InterPro" id="IPR027417">
    <property type="entry name" value="P-loop_NTPase"/>
</dbReference>
<dbReference type="STRING" id="634430.SAMN04488241_107172"/>
<evidence type="ECO:0000313" key="2">
    <source>
        <dbReference type="EMBL" id="SFP79921.1"/>
    </source>
</evidence>
<proteinExistence type="predicted"/>
<evidence type="ECO:0000256" key="1">
    <source>
        <dbReference type="SAM" id="MobiDB-lite"/>
    </source>
</evidence>
<evidence type="ECO:0008006" key="4">
    <source>
        <dbReference type="Google" id="ProtNLM"/>
    </source>
</evidence>
<organism evidence="2 3">
    <name type="scientific">Sphingomonas rubra</name>
    <dbReference type="NCBI Taxonomy" id="634430"/>
    <lineage>
        <taxon>Bacteria</taxon>
        <taxon>Pseudomonadati</taxon>
        <taxon>Pseudomonadota</taxon>
        <taxon>Alphaproteobacteria</taxon>
        <taxon>Sphingomonadales</taxon>
        <taxon>Sphingomonadaceae</taxon>
        <taxon>Sphingomonas</taxon>
    </lineage>
</organism>
<sequence length="1142" mass="124043">MTKTLDSLVHVRRRFQRSIRVDTDIGAAALEGFVCPQSVGESLLSMARQIEETGQGAFTWTGPYGCGKSSLAVAVAALLCEPSLKMQARAALGRDVASALERQLDPEALGWTVLPVVGSRADAAKMVGTALDQALAIKRTRGRPSKAEADVISRLLETANRPGSAGTLLVIDEMGKFLEEAAYGAADVYFFQQLAEAANRSQGRLIVVGVLHQAFDDYAHRLGREIRDEWLKIQGRFADVPINVAGEEQVELIARAIEAESGPRTSAAQAEAIAEAIRAQRPATAADLGERLHQCWPLHPVVATLLGPLSRRRFGQNQRSVFGFLNSAEPFGFQEYLKSEPVLDAAAYGSTHLWDYLRANLEPSILASPDGHRWSLAVDAVERSEGRGAEPDHIAIVKAVALIDMFKERSGLLASGAVLAEALPDIEAGRLERCLDDLQTWSVVLYRRHAGAFAIYAGSDFDIDAAVAEVRTRLPVIDLARLRTLALLQPVLAKRHYHVTGALRWFEVDIAALADGAERVRQFRPQSGATGLFLLLIGTEAETDAKAKKLWKAAAGAAERWPAAVGWTRDSFMIRELAAELLALEAVRAERSELQGDAVARREVSARIARLAAEVEDRLNQAFDGAQWAWQDLQSEELVTSEGGATLNAIASDLADQRYKLGPKLKNELLNRIKPSSNAIAAQKELLKAMVERWQAPRLGIEGYPASRGLYDSLLEATGLHQVSTDDPTRYVFGDPLAGGDYNLAPLWAAAETLFQDAGALGADLSTLYAGWRKPPYGVRDGLLPVLAIAYLMSRAGRLAVYLDGAFQPRIGSILIDRLAQDPASVRLRWTEASDFHVRVLSGVAELVADFGAIPAGQTHPEPIDVARGLVGLVLELPAWVLRTGRLSPVATKVRNLAKLASDPNKFLLDDLPSIFGADDRTAEEAVTVVGSLQDGLRELVGAYPLLLRELEAVLLRELRLGELTEKVRADLQARAAAVRGLTGNYRLDAFATRLQTYSSELEEIEGFASLAANKPPRDWVDRDIDHARVEIAALAQEFVRAEAFAHVKGREDGRVRMAIFISDPSRPSPLRPDFDITSGQQREVRELAGQLESLLETAGASRDVALAALAELGARLSEPDPQPALPLEVPMAAGKRKGAMR</sequence>
<dbReference type="Proteomes" id="UP000199586">
    <property type="component" value="Unassembled WGS sequence"/>
</dbReference>
<dbReference type="SUPFAM" id="SSF52540">
    <property type="entry name" value="P-loop containing nucleoside triphosphate hydrolases"/>
    <property type="match status" value="1"/>
</dbReference>